<accession>A0ABS2IFH9</accession>
<evidence type="ECO:0000256" key="1">
    <source>
        <dbReference type="SAM" id="Phobius"/>
    </source>
</evidence>
<evidence type="ECO:0000313" key="3">
    <source>
        <dbReference type="Proteomes" id="UP000717995"/>
    </source>
</evidence>
<feature type="transmembrane region" description="Helical" evidence="1">
    <location>
        <begin position="72"/>
        <end position="99"/>
    </location>
</feature>
<keyword evidence="1" id="KW-1133">Transmembrane helix</keyword>
<keyword evidence="1" id="KW-0472">Membrane</keyword>
<sequence>MIFSLSFLLISALLSAQFSGRQPATVALDIGLSVVRLLLPIITVLLVQELVSKEFDRRYYLGSLSYPCPRQVFILGRYISIAILIFGLLLLLAVGLGGVVWWGEMDYVQGTPVDLGRGYAIVLGFIYVDFLVGAAVASFLAIVASTSSFVLIGTLGFMLIARSFSSIVELLVRDAGVVSAPEAYRAGVGLLGYFLPDLGALDVRSIALYGKMEALPADWPLLLSSSLIYVFSLLALSVWMLQRKRFS</sequence>
<protein>
    <recommendedName>
        <fullName evidence="4">ABC-2 family transporter protein</fullName>
    </recommendedName>
</protein>
<keyword evidence="3" id="KW-1185">Reference proteome</keyword>
<evidence type="ECO:0000313" key="2">
    <source>
        <dbReference type="EMBL" id="MBM7061515.1"/>
    </source>
</evidence>
<feature type="transmembrane region" description="Helical" evidence="1">
    <location>
        <begin position="219"/>
        <end position="241"/>
    </location>
</feature>
<feature type="transmembrane region" description="Helical" evidence="1">
    <location>
        <begin position="30"/>
        <end position="51"/>
    </location>
</feature>
<organism evidence="2 3">
    <name type="scientific">Zestomonas insulae</name>
    <dbReference type="NCBI Taxonomy" id="2809017"/>
    <lineage>
        <taxon>Bacteria</taxon>
        <taxon>Pseudomonadati</taxon>
        <taxon>Pseudomonadota</taxon>
        <taxon>Gammaproteobacteria</taxon>
        <taxon>Pseudomonadales</taxon>
        <taxon>Pseudomonadaceae</taxon>
        <taxon>Zestomonas</taxon>
    </lineage>
</organism>
<dbReference type="EMBL" id="JAFEUP010000003">
    <property type="protein sequence ID" value="MBM7061515.1"/>
    <property type="molecule type" value="Genomic_DNA"/>
</dbReference>
<name>A0ABS2IFH9_9GAMM</name>
<dbReference type="Proteomes" id="UP000717995">
    <property type="component" value="Unassembled WGS sequence"/>
</dbReference>
<feature type="transmembrane region" description="Helical" evidence="1">
    <location>
        <begin position="149"/>
        <end position="172"/>
    </location>
</feature>
<keyword evidence="1" id="KW-0812">Transmembrane</keyword>
<proteinExistence type="predicted"/>
<gene>
    <name evidence="2" type="ORF">JQX08_12455</name>
</gene>
<comment type="caution">
    <text evidence="2">The sequence shown here is derived from an EMBL/GenBank/DDBJ whole genome shotgun (WGS) entry which is preliminary data.</text>
</comment>
<reference evidence="2 3" key="1">
    <citation type="submission" date="2021-02" db="EMBL/GenBank/DDBJ databases">
        <authorList>
            <person name="Lee D.-H."/>
        </authorList>
    </citation>
    <scope>NUCLEOTIDE SEQUENCE [LARGE SCALE GENOMIC DNA]</scope>
    <source>
        <strain evidence="2 3">UL073</strain>
    </source>
</reference>
<evidence type="ECO:0008006" key="4">
    <source>
        <dbReference type="Google" id="ProtNLM"/>
    </source>
</evidence>
<feature type="transmembrane region" description="Helical" evidence="1">
    <location>
        <begin position="119"/>
        <end position="142"/>
    </location>
</feature>